<gene>
    <name evidence="3" type="ORF">ACINKY_30300</name>
</gene>
<organism evidence="3 4">
    <name type="scientific">Paenibacillus illinoisensis</name>
    <dbReference type="NCBI Taxonomy" id="59845"/>
    <lineage>
        <taxon>Bacteria</taxon>
        <taxon>Bacillati</taxon>
        <taxon>Bacillota</taxon>
        <taxon>Bacilli</taxon>
        <taxon>Bacillales</taxon>
        <taxon>Paenibacillaceae</taxon>
        <taxon>Paenibacillus</taxon>
    </lineage>
</organism>
<feature type="compositionally biased region" description="Basic residues" evidence="1">
    <location>
        <begin position="121"/>
        <end position="133"/>
    </location>
</feature>
<evidence type="ECO:0000313" key="4">
    <source>
        <dbReference type="Proteomes" id="UP001618531"/>
    </source>
</evidence>
<evidence type="ECO:0000256" key="1">
    <source>
        <dbReference type="SAM" id="MobiDB-lite"/>
    </source>
</evidence>
<dbReference type="EMBL" id="JBIYSL010000015">
    <property type="protein sequence ID" value="MFK0526511.1"/>
    <property type="molecule type" value="Genomic_DNA"/>
</dbReference>
<feature type="transmembrane region" description="Helical" evidence="2">
    <location>
        <begin position="59"/>
        <end position="79"/>
    </location>
</feature>
<name>A0ABW8I3K9_9BACL</name>
<accession>A0ABW8I3K9</accession>
<dbReference type="Pfam" id="PF12666">
    <property type="entry name" value="PrgI"/>
    <property type="match status" value="1"/>
</dbReference>
<feature type="transmembrane region" description="Helical" evidence="2">
    <location>
        <begin position="25"/>
        <end position="47"/>
    </location>
</feature>
<keyword evidence="2" id="KW-1133">Transmembrane helix</keyword>
<keyword evidence="4" id="KW-1185">Reference proteome</keyword>
<dbReference type="Proteomes" id="UP001618531">
    <property type="component" value="Unassembled WGS sequence"/>
</dbReference>
<evidence type="ECO:0000313" key="3">
    <source>
        <dbReference type="EMBL" id="MFK0526511.1"/>
    </source>
</evidence>
<reference evidence="3 4" key="1">
    <citation type="submission" date="2024-11" db="EMBL/GenBank/DDBJ databases">
        <title>Identification and Characterization of a Novel Fosfomycin Bacillithiol Transferase FosB8 in Paenibacillus illinoisensis.</title>
        <authorList>
            <person name="Lu W."/>
        </authorList>
    </citation>
    <scope>NUCLEOTIDE SEQUENCE [LARGE SCALE GENOMIC DNA]</scope>
    <source>
        <strain evidence="3 4">WP77</strain>
    </source>
</reference>
<comment type="caution">
    <text evidence="3">The sequence shown here is derived from an EMBL/GenBank/DDBJ whole genome shotgun (WGS) entry which is preliminary data.</text>
</comment>
<evidence type="ECO:0000256" key="2">
    <source>
        <dbReference type="SAM" id="Phobius"/>
    </source>
</evidence>
<dbReference type="InterPro" id="IPR024414">
    <property type="entry name" value="Uncharacterised_PrgI"/>
</dbReference>
<keyword evidence="2" id="KW-0812">Transmembrane</keyword>
<sequence>MSTLIGGTMIEIRIPKEIRTYKEKLFFGLTLRQLICTLIAVVVNVPLYWFGRDIIGADAASWVVIFVAMPLFLIGYFNYNGMTFEQFIKSVIQQEFVYPQKRKYITLNMFELLTTENQKGGKNRAVSKQKKRKKESENS</sequence>
<protein>
    <submittedName>
        <fullName evidence="3">PrgI family protein</fullName>
    </submittedName>
</protein>
<feature type="region of interest" description="Disordered" evidence="1">
    <location>
        <begin position="118"/>
        <end position="139"/>
    </location>
</feature>
<keyword evidence="2" id="KW-0472">Membrane</keyword>
<proteinExistence type="predicted"/>